<evidence type="ECO:0000256" key="2">
    <source>
        <dbReference type="ARBA" id="ARBA00022448"/>
    </source>
</evidence>
<dbReference type="CDD" id="cd04591">
    <property type="entry name" value="CBS_pair_voltage-gated_CLC_euk_bac"/>
    <property type="match status" value="1"/>
</dbReference>
<dbReference type="InterPro" id="IPR001807">
    <property type="entry name" value="ClC"/>
</dbReference>
<feature type="transmembrane region" description="Helical" evidence="11">
    <location>
        <begin position="41"/>
        <end position="65"/>
    </location>
</feature>
<keyword evidence="4" id="KW-0677">Repeat</keyword>
<dbReference type="Pfam" id="PF00654">
    <property type="entry name" value="Voltage_CLC"/>
    <property type="match status" value="1"/>
</dbReference>
<dbReference type="Pfam" id="PF00571">
    <property type="entry name" value="CBS"/>
    <property type="match status" value="1"/>
</dbReference>
<evidence type="ECO:0000256" key="9">
    <source>
        <dbReference type="ARBA" id="ARBA00023214"/>
    </source>
</evidence>
<dbReference type="InterPro" id="IPR014743">
    <property type="entry name" value="Cl-channel_core"/>
</dbReference>
<dbReference type="PANTHER" id="PTHR11689">
    <property type="entry name" value="CHLORIDE CHANNEL PROTEIN CLC FAMILY MEMBER"/>
    <property type="match status" value="1"/>
</dbReference>
<feature type="transmembrane region" description="Helical" evidence="11">
    <location>
        <begin position="308"/>
        <end position="329"/>
    </location>
</feature>
<keyword evidence="8 11" id="KW-0472">Membrane</keyword>
<evidence type="ECO:0000256" key="8">
    <source>
        <dbReference type="ARBA" id="ARBA00023136"/>
    </source>
</evidence>
<dbReference type="PANTHER" id="PTHR11689:SF136">
    <property type="entry name" value="H(+)_CL(-) EXCHANGE TRANSPORTER 7"/>
    <property type="match status" value="1"/>
</dbReference>
<keyword evidence="5 11" id="KW-1133">Transmembrane helix</keyword>
<dbReference type="Gene3D" id="3.10.580.10">
    <property type="entry name" value="CBS-domain"/>
    <property type="match status" value="1"/>
</dbReference>
<comment type="caution">
    <text evidence="11">Lacks conserved residue(s) required for the propagation of feature annotation.</text>
</comment>
<keyword evidence="9 11" id="KW-0868">Chloride</keyword>
<keyword evidence="3 11" id="KW-0812">Transmembrane</keyword>
<organism evidence="13 14">
    <name type="scientific">Ridgeia piscesae</name>
    <name type="common">Tubeworm</name>
    <dbReference type="NCBI Taxonomy" id="27915"/>
    <lineage>
        <taxon>Eukaryota</taxon>
        <taxon>Metazoa</taxon>
        <taxon>Spiralia</taxon>
        <taxon>Lophotrochozoa</taxon>
        <taxon>Annelida</taxon>
        <taxon>Polychaeta</taxon>
        <taxon>Sedentaria</taxon>
        <taxon>Canalipalpata</taxon>
        <taxon>Sabellida</taxon>
        <taxon>Siboglinidae</taxon>
        <taxon>Ridgeia</taxon>
    </lineage>
</organism>
<sequence>MIHSGAICASGLSRAEFVCGKRTWRPKWCDLLRSDEERRDFVAAGAAAGVSAAFASPVGGVLFSLEEGASFLNQTLTWRMLFSSVTASLLLDMMMSALNGHAEDMSNPGLVSFGYVGDITFKTYEIPIFMIMAIFGGLSGALFVQLNYRVTLLRSRLFVTRWLKVTETVLVAAASAVVLVVLIYSVPDCQPLRGFPQQATGSNKTGSRDVTSQRGNASIVADNGDYGEYIERSDPYGDNGHGFVIKGFCPYGQHSRIADILFKTPEGGLHAILHAPLDEWSFGPLIVLVVVYHLMATCTYGVMASSGIFIPALLIGGVWGRIVGMLLMRGLPGIGTKVSKYALVGAACQLGGTVRMTISLAVIILECTGDITFGVPIILSLFVAKWIGDFFNPGIYDLHIEIMGIPLLPWKPPDMCYNVNASDVMSAPVICLRTVEKIRRIVKILGLESLSHNGFPVVEDYTPENSDPTTVTFGRLKGFILKSQLERILLGQDNNISEEELDSVIDLRMHMDRSPYIVQEDVSLPKIFKLFRGIGLRHLVVVNDRNMVVGIITRINLAKYRAESKKGQLKLAELEIDDR</sequence>
<feature type="transmembrane region" description="Helical" evidence="11">
    <location>
        <begin position="77"/>
        <end position="98"/>
    </location>
</feature>
<evidence type="ECO:0000256" key="7">
    <source>
        <dbReference type="ARBA" id="ARBA00023122"/>
    </source>
</evidence>
<evidence type="ECO:0000256" key="6">
    <source>
        <dbReference type="ARBA" id="ARBA00023065"/>
    </source>
</evidence>
<evidence type="ECO:0000256" key="11">
    <source>
        <dbReference type="RuleBase" id="RU361221"/>
    </source>
</evidence>
<dbReference type="SUPFAM" id="SSF54631">
    <property type="entry name" value="CBS-domain pair"/>
    <property type="match status" value="1"/>
</dbReference>
<dbReference type="SUPFAM" id="SSF81340">
    <property type="entry name" value="Clc chloride channel"/>
    <property type="match status" value="1"/>
</dbReference>
<gene>
    <name evidence="13" type="ORF">NP493_422g00000</name>
</gene>
<keyword evidence="2 11" id="KW-0813">Transport</keyword>
<dbReference type="InterPro" id="IPR051280">
    <property type="entry name" value="Cl-channel/antiporter"/>
</dbReference>
<evidence type="ECO:0000313" key="14">
    <source>
        <dbReference type="Proteomes" id="UP001209878"/>
    </source>
</evidence>
<dbReference type="Proteomes" id="UP001209878">
    <property type="component" value="Unassembled WGS sequence"/>
</dbReference>
<dbReference type="GO" id="GO:0005765">
    <property type="term" value="C:lysosomal membrane"/>
    <property type="evidence" value="ECO:0007669"/>
    <property type="project" value="TreeGrafter"/>
</dbReference>
<dbReference type="InterPro" id="IPR046342">
    <property type="entry name" value="CBS_dom_sf"/>
</dbReference>
<accession>A0AAD9NSK8</accession>
<evidence type="ECO:0000256" key="3">
    <source>
        <dbReference type="ARBA" id="ARBA00022692"/>
    </source>
</evidence>
<keyword evidence="14" id="KW-1185">Reference proteome</keyword>
<evidence type="ECO:0000256" key="10">
    <source>
        <dbReference type="PROSITE-ProRule" id="PRU00703"/>
    </source>
</evidence>
<comment type="subcellular location">
    <subcellularLocation>
        <location evidence="1 11">Membrane</location>
        <topology evidence="1 11">Multi-pass membrane protein</topology>
    </subcellularLocation>
</comment>
<name>A0AAD9NSK8_RIDPI</name>
<dbReference type="SMART" id="SM00116">
    <property type="entry name" value="CBS"/>
    <property type="match status" value="2"/>
</dbReference>
<comment type="caution">
    <text evidence="13">The sequence shown here is derived from an EMBL/GenBank/DDBJ whole genome shotgun (WGS) entry which is preliminary data.</text>
</comment>
<dbReference type="GO" id="GO:0005254">
    <property type="term" value="F:chloride channel activity"/>
    <property type="evidence" value="ECO:0007669"/>
    <property type="project" value="UniProtKB-UniRule"/>
</dbReference>
<keyword evidence="6 11" id="KW-0406">Ion transport</keyword>
<feature type="domain" description="CBS" evidence="12">
    <location>
        <begin position="511"/>
        <end position="567"/>
    </location>
</feature>
<evidence type="ECO:0000313" key="13">
    <source>
        <dbReference type="EMBL" id="KAK2180880.1"/>
    </source>
</evidence>
<dbReference type="InterPro" id="IPR000644">
    <property type="entry name" value="CBS_dom"/>
</dbReference>
<dbReference type="Gene3D" id="1.10.3080.10">
    <property type="entry name" value="Clc chloride channel"/>
    <property type="match status" value="1"/>
</dbReference>
<evidence type="ECO:0000259" key="12">
    <source>
        <dbReference type="PROSITE" id="PS51371"/>
    </source>
</evidence>
<dbReference type="EMBL" id="JAODUO010000421">
    <property type="protein sequence ID" value="KAK2180880.1"/>
    <property type="molecule type" value="Genomic_DNA"/>
</dbReference>
<evidence type="ECO:0000256" key="1">
    <source>
        <dbReference type="ARBA" id="ARBA00004141"/>
    </source>
</evidence>
<proteinExistence type="inferred from homology"/>
<evidence type="ECO:0000256" key="4">
    <source>
        <dbReference type="ARBA" id="ARBA00022737"/>
    </source>
</evidence>
<feature type="transmembrane region" description="Helical" evidence="11">
    <location>
        <begin position="282"/>
        <end position="302"/>
    </location>
</feature>
<reference evidence="13" key="1">
    <citation type="journal article" date="2023" name="Mol. Biol. Evol.">
        <title>Third-Generation Sequencing Reveals the Adaptive Role of the Epigenome in Three Deep-Sea Polychaetes.</title>
        <authorList>
            <person name="Perez M."/>
            <person name="Aroh O."/>
            <person name="Sun Y."/>
            <person name="Lan Y."/>
            <person name="Juniper S.K."/>
            <person name="Young C.R."/>
            <person name="Angers B."/>
            <person name="Qian P.Y."/>
        </authorList>
    </citation>
    <scope>NUCLEOTIDE SEQUENCE</scope>
    <source>
        <strain evidence="13">R07B-5</strain>
    </source>
</reference>
<dbReference type="AlphaFoldDB" id="A0AAD9NSK8"/>
<dbReference type="PROSITE" id="PS51371">
    <property type="entry name" value="CBS"/>
    <property type="match status" value="1"/>
</dbReference>
<dbReference type="PRINTS" id="PR00762">
    <property type="entry name" value="CLCHANNEL"/>
</dbReference>
<protein>
    <recommendedName>
        <fullName evidence="11">Chloride channel protein</fullName>
    </recommendedName>
</protein>
<evidence type="ECO:0000256" key="5">
    <source>
        <dbReference type="ARBA" id="ARBA00022989"/>
    </source>
</evidence>
<comment type="similarity">
    <text evidence="11">Belongs to the chloride channel (TC 2.A.49) family.</text>
</comment>
<feature type="transmembrane region" description="Helical" evidence="11">
    <location>
        <begin position="128"/>
        <end position="148"/>
    </location>
</feature>
<keyword evidence="7 10" id="KW-0129">CBS domain</keyword>
<feature type="transmembrane region" description="Helical" evidence="11">
    <location>
        <begin position="168"/>
        <end position="186"/>
    </location>
</feature>